<comment type="caution">
    <text evidence="3">The sequence shown here is derived from an EMBL/GenBank/DDBJ whole genome shotgun (WGS) entry which is preliminary data.</text>
</comment>
<keyword evidence="1" id="KW-0472">Membrane</keyword>
<keyword evidence="3" id="KW-0645">Protease</keyword>
<protein>
    <submittedName>
        <fullName evidence="3">D-alanyl-D-alanine carboxypeptidase family protein</fullName>
    </submittedName>
</protein>
<evidence type="ECO:0000256" key="1">
    <source>
        <dbReference type="SAM" id="Phobius"/>
    </source>
</evidence>
<evidence type="ECO:0000313" key="4">
    <source>
        <dbReference type="Proteomes" id="UP000280696"/>
    </source>
</evidence>
<keyword evidence="3" id="KW-0378">Hydrolase</keyword>
<keyword evidence="3" id="KW-0121">Carboxypeptidase</keyword>
<accession>A0A3A9AEM9</accession>
<dbReference type="CDD" id="cd14852">
    <property type="entry name" value="LD-carboxypeptidase"/>
    <property type="match status" value="1"/>
</dbReference>
<sequence length="336" mass="38413">MENKSYKKIIRFFIDMGRRGRLWRIPAVAGLAVSMFMYQLYEHGRKKTRRFACVIFILCCFVTANSFAFPVFYEEGGFVSAQEKAETRADTADIASALVQAKGAGLQGETIVDGNTPLSKEVEENGEVKKDNSDRQDQKEQIVFDKDDWRLMLINKQHPIPADYSFTLGPIKTMKGTMKCDERIIEDLLSMIQDAGDEGINLAICSPYRDMNRQKVLFNRKIKTYMASDMTYMEAYKLASQTVTVPGASEHQVGLAIDIVADYYLNLDEGFAETEAGIWLVENCAEYGFVLRYPKGKEYITSIEFEPWHFRYVGKEAAGIMMEEGLCLEEFWEKYL</sequence>
<dbReference type="OrthoDB" id="9792074at2"/>
<name>A0A3A9AEM9_9FIRM</name>
<dbReference type="GO" id="GO:0006508">
    <property type="term" value="P:proteolysis"/>
    <property type="evidence" value="ECO:0007669"/>
    <property type="project" value="InterPro"/>
</dbReference>
<dbReference type="InterPro" id="IPR058193">
    <property type="entry name" value="VanY/YodJ_core_dom"/>
</dbReference>
<feature type="transmembrane region" description="Helical" evidence="1">
    <location>
        <begin position="53"/>
        <end position="73"/>
    </location>
</feature>
<dbReference type="InterPro" id="IPR003709">
    <property type="entry name" value="VanY-like_core_dom"/>
</dbReference>
<keyword evidence="1" id="KW-1133">Transmembrane helix</keyword>
<evidence type="ECO:0000259" key="2">
    <source>
        <dbReference type="Pfam" id="PF02557"/>
    </source>
</evidence>
<keyword evidence="1" id="KW-0812">Transmembrane</keyword>
<feature type="domain" description="D-alanyl-D-alanine carboxypeptidase-like core" evidence="2">
    <location>
        <begin position="179"/>
        <end position="315"/>
    </location>
</feature>
<dbReference type="EMBL" id="RAYQ01000017">
    <property type="protein sequence ID" value="RKI90052.1"/>
    <property type="molecule type" value="Genomic_DNA"/>
</dbReference>
<dbReference type="GO" id="GO:0004180">
    <property type="term" value="F:carboxypeptidase activity"/>
    <property type="evidence" value="ECO:0007669"/>
    <property type="project" value="UniProtKB-KW"/>
</dbReference>
<evidence type="ECO:0000313" key="3">
    <source>
        <dbReference type="EMBL" id="RKI90052.1"/>
    </source>
</evidence>
<dbReference type="AlphaFoldDB" id="A0A3A9AEM9"/>
<reference evidence="3 4" key="1">
    <citation type="submission" date="2018-09" db="EMBL/GenBank/DDBJ databases">
        <title>Murine metabolic-syndrome-specific gut microbial biobank.</title>
        <authorList>
            <person name="Liu C."/>
        </authorList>
    </citation>
    <scope>NUCLEOTIDE SEQUENCE [LARGE SCALE GENOMIC DNA]</scope>
    <source>
        <strain evidence="3 4">0.1xD8-82</strain>
    </source>
</reference>
<dbReference type="Gene3D" id="3.30.1380.10">
    <property type="match status" value="1"/>
</dbReference>
<dbReference type="Pfam" id="PF02557">
    <property type="entry name" value="VanY"/>
    <property type="match status" value="1"/>
</dbReference>
<dbReference type="PANTHER" id="PTHR34385">
    <property type="entry name" value="D-ALANYL-D-ALANINE CARBOXYPEPTIDASE"/>
    <property type="match status" value="1"/>
</dbReference>
<keyword evidence="4" id="KW-1185">Reference proteome</keyword>
<proteinExistence type="predicted"/>
<gene>
    <name evidence="3" type="ORF">D7V94_15625</name>
</gene>
<dbReference type="InterPro" id="IPR052179">
    <property type="entry name" value="DD-CPase-like"/>
</dbReference>
<organism evidence="3 4">
    <name type="scientific">Parablautia intestinalis</name>
    <dbReference type="NCBI Taxonomy" id="2320100"/>
    <lineage>
        <taxon>Bacteria</taxon>
        <taxon>Bacillati</taxon>
        <taxon>Bacillota</taxon>
        <taxon>Clostridia</taxon>
        <taxon>Lachnospirales</taxon>
        <taxon>Lachnospiraceae</taxon>
        <taxon>Parablautia</taxon>
    </lineage>
</organism>
<dbReference type="RefSeq" id="WP_120471263.1">
    <property type="nucleotide sequence ID" value="NZ_RAYQ01000017.1"/>
</dbReference>
<dbReference type="PANTHER" id="PTHR34385:SF1">
    <property type="entry name" value="PEPTIDOGLYCAN L-ALANYL-D-GLUTAMATE ENDOPEPTIDASE CWLK"/>
    <property type="match status" value="1"/>
</dbReference>
<dbReference type="Proteomes" id="UP000280696">
    <property type="component" value="Unassembled WGS sequence"/>
</dbReference>
<dbReference type="InterPro" id="IPR009045">
    <property type="entry name" value="Zn_M74/Hedgehog-like"/>
</dbReference>
<dbReference type="SUPFAM" id="SSF55166">
    <property type="entry name" value="Hedgehog/DD-peptidase"/>
    <property type="match status" value="1"/>
</dbReference>